<keyword evidence="9" id="KW-1185">Reference proteome</keyword>
<comment type="similarity">
    <text evidence="2">Belongs to the glycosyl hydrolase 3 family.</text>
</comment>
<dbReference type="InterPro" id="IPR026891">
    <property type="entry name" value="Fn3-like"/>
</dbReference>
<comment type="catalytic activity">
    <reaction evidence="1">
        <text>Hydrolysis of terminal, non-reducing beta-D-glucosyl residues with release of beta-D-glucose.</text>
        <dbReference type="EC" id="3.2.1.21"/>
    </reaction>
</comment>
<evidence type="ECO:0000256" key="5">
    <source>
        <dbReference type="ARBA" id="ARBA00022801"/>
    </source>
</evidence>
<evidence type="ECO:0000256" key="3">
    <source>
        <dbReference type="ARBA" id="ARBA00012744"/>
    </source>
</evidence>
<evidence type="ECO:0000313" key="9">
    <source>
        <dbReference type="Proteomes" id="UP000486602"/>
    </source>
</evidence>
<dbReference type="Pfam" id="PF00933">
    <property type="entry name" value="Glyco_hydro_3"/>
    <property type="match status" value="1"/>
</dbReference>
<dbReference type="NCBIfam" id="NF011678">
    <property type="entry name" value="PRK15098.1"/>
    <property type="match status" value="1"/>
</dbReference>
<sequence>MNKESSAVAKKSGQFNERINSLIAEMTLREKIGQMSQIAGQGGVTDQLKKAIRNGEVGSLLNETDLDTLNEIQRIAVEESRLGIPIIIGRDVIHGFQTMLPIPIGQASSWNPEIIEKGARISAIEAASVGIHWTFAPMIDITRDPRWGRIAESLGEDPYLTSVLGAAMVKGFQGDDLSNHDSIAACAKHFAAYGYSESGKDYAYVNISENDLRNTILPPFKAAKEAGVATFMTAFSDVNGVPATANQLLMKKILRQEWGFEGFVVSDWDSVIQLTTQGYSKNHEEAAFDSVSAGVDMEMASRSYIYHLEDLVDQGRITIAQIDECVRNILKIKFDLGLFDDPFTNETAFPEKGNQKHLEIAKQAAIESCVLLKNDFNVLPLNPEKVQNLAIIGPLANDALEQMGTWTFDGVESWCETPLQSIQKAVGEHTTIRVARGLETTRTKNRDGFAEAIEAAKLSETVILFMGEEAILSGEAHCRADIDLPGYQNELLEEISKLGKTTILVIMAGRPLTLTQTQHYVNSMIMAWHPGTMGGPAISDILFGKVSPSGKLPFSFPTMVGQIPIYYNQRKSGRPAKQNSFLHIDDIPARAPQTSTGNTSFHMDAGVDPLYPFGHGLSYTHFSYGGLRLSKNEMRLNESIEILIDVSNVGDMEAVEIVQMYTRDRFGSVTRPVRELKGFQRISLKAGETKTGRFEMHTDQLSFYNKEMKCVTEPGDFDLWIGGDSNATHHAHFKIIS</sequence>
<dbReference type="EMBL" id="JAAGVY010000004">
    <property type="protein sequence ID" value="NEN22707.1"/>
    <property type="molecule type" value="Genomic_DNA"/>
</dbReference>
<dbReference type="Proteomes" id="UP000486602">
    <property type="component" value="Unassembled WGS sequence"/>
</dbReference>
<dbReference type="SUPFAM" id="SSF52279">
    <property type="entry name" value="Beta-D-glucan exohydrolase, C-terminal domain"/>
    <property type="match status" value="1"/>
</dbReference>
<dbReference type="RefSeq" id="WP_163283426.1">
    <property type="nucleotide sequence ID" value="NZ_JAAGVY010000004.1"/>
</dbReference>
<dbReference type="GO" id="GO:0008422">
    <property type="term" value="F:beta-glucosidase activity"/>
    <property type="evidence" value="ECO:0007669"/>
    <property type="project" value="UniProtKB-EC"/>
</dbReference>
<organism evidence="8 9">
    <name type="scientific">Cryomorpha ignava</name>
    <dbReference type="NCBI Taxonomy" id="101383"/>
    <lineage>
        <taxon>Bacteria</taxon>
        <taxon>Pseudomonadati</taxon>
        <taxon>Bacteroidota</taxon>
        <taxon>Flavobacteriia</taxon>
        <taxon>Flavobacteriales</taxon>
        <taxon>Cryomorphaceae</taxon>
        <taxon>Cryomorpha</taxon>
    </lineage>
</organism>
<dbReference type="FunFam" id="2.60.40.10:FF:000495">
    <property type="entry name" value="Periplasmic beta-glucosidase"/>
    <property type="match status" value="1"/>
</dbReference>
<keyword evidence="4" id="KW-0732">Signal</keyword>
<dbReference type="Pfam" id="PF14310">
    <property type="entry name" value="Fn3-like"/>
    <property type="match status" value="1"/>
</dbReference>
<keyword evidence="5 8" id="KW-0378">Hydrolase</keyword>
<evidence type="ECO:0000259" key="7">
    <source>
        <dbReference type="SMART" id="SM01217"/>
    </source>
</evidence>
<dbReference type="Gene3D" id="3.20.20.300">
    <property type="entry name" value="Glycoside hydrolase, family 3, N-terminal domain"/>
    <property type="match status" value="1"/>
</dbReference>
<dbReference type="InterPro" id="IPR051915">
    <property type="entry name" value="Cellulose_Degrad_GH3"/>
</dbReference>
<evidence type="ECO:0000256" key="1">
    <source>
        <dbReference type="ARBA" id="ARBA00000448"/>
    </source>
</evidence>
<dbReference type="PANTHER" id="PTHR30620:SF16">
    <property type="entry name" value="LYSOSOMAL BETA GLUCOSIDASE"/>
    <property type="match status" value="1"/>
</dbReference>
<dbReference type="Gene3D" id="3.40.50.1700">
    <property type="entry name" value="Glycoside hydrolase family 3 C-terminal domain"/>
    <property type="match status" value="1"/>
</dbReference>
<gene>
    <name evidence="8" type="primary">bglX</name>
    <name evidence="8" type="ORF">G3O08_04205</name>
</gene>
<dbReference type="InterPro" id="IPR002772">
    <property type="entry name" value="Glyco_hydro_3_C"/>
</dbReference>
<evidence type="ECO:0000313" key="8">
    <source>
        <dbReference type="EMBL" id="NEN22707.1"/>
    </source>
</evidence>
<dbReference type="SMART" id="SM01217">
    <property type="entry name" value="Fn3_like"/>
    <property type="match status" value="1"/>
</dbReference>
<dbReference type="EC" id="3.2.1.21" evidence="3"/>
<name>A0A7K3WM31_9FLAO</name>
<reference evidence="8 9" key="1">
    <citation type="submission" date="2020-02" db="EMBL/GenBank/DDBJ databases">
        <title>Out from the shadows clarifying the taxonomy of the family Cryomorphaceae and related taxa by utilizing the GTDB taxonomic framework.</title>
        <authorList>
            <person name="Bowman J.P."/>
        </authorList>
    </citation>
    <scope>NUCLEOTIDE SEQUENCE [LARGE SCALE GENOMIC DNA]</scope>
    <source>
        <strain evidence="8 9">QSSC 1-22</strain>
    </source>
</reference>
<accession>A0A7K3WM31</accession>
<dbReference type="Pfam" id="PF01915">
    <property type="entry name" value="Glyco_hydro_3_C"/>
    <property type="match status" value="1"/>
</dbReference>
<dbReference type="InterPro" id="IPR036881">
    <property type="entry name" value="Glyco_hydro_3_C_sf"/>
</dbReference>
<dbReference type="InterPro" id="IPR013783">
    <property type="entry name" value="Ig-like_fold"/>
</dbReference>
<proteinExistence type="inferred from homology"/>
<evidence type="ECO:0000256" key="4">
    <source>
        <dbReference type="ARBA" id="ARBA00022729"/>
    </source>
</evidence>
<dbReference type="InterPro" id="IPR036962">
    <property type="entry name" value="Glyco_hydro_3_N_sf"/>
</dbReference>
<dbReference type="SUPFAM" id="SSF51445">
    <property type="entry name" value="(Trans)glycosidases"/>
    <property type="match status" value="1"/>
</dbReference>
<comment type="caution">
    <text evidence="8">The sequence shown here is derived from an EMBL/GenBank/DDBJ whole genome shotgun (WGS) entry which is preliminary data.</text>
</comment>
<dbReference type="PRINTS" id="PR00133">
    <property type="entry name" value="GLHYDRLASE3"/>
</dbReference>
<dbReference type="InterPro" id="IPR001764">
    <property type="entry name" value="Glyco_hydro_3_N"/>
</dbReference>
<dbReference type="InterPro" id="IPR017853">
    <property type="entry name" value="GH"/>
</dbReference>
<dbReference type="PANTHER" id="PTHR30620">
    <property type="entry name" value="PERIPLASMIC BETA-GLUCOSIDASE-RELATED"/>
    <property type="match status" value="1"/>
</dbReference>
<keyword evidence="6 8" id="KW-0326">Glycosidase</keyword>
<dbReference type="FunFam" id="3.20.20.300:FF:000005">
    <property type="entry name" value="Periplasmic beta-glucosidase"/>
    <property type="match status" value="1"/>
</dbReference>
<dbReference type="GO" id="GO:0009251">
    <property type="term" value="P:glucan catabolic process"/>
    <property type="evidence" value="ECO:0007669"/>
    <property type="project" value="TreeGrafter"/>
</dbReference>
<evidence type="ECO:0000256" key="2">
    <source>
        <dbReference type="ARBA" id="ARBA00005336"/>
    </source>
</evidence>
<protein>
    <recommendedName>
        <fullName evidence="3">beta-glucosidase</fullName>
        <ecNumber evidence="3">3.2.1.21</ecNumber>
    </recommendedName>
</protein>
<evidence type="ECO:0000256" key="6">
    <source>
        <dbReference type="ARBA" id="ARBA00023295"/>
    </source>
</evidence>
<dbReference type="Gene3D" id="2.60.40.10">
    <property type="entry name" value="Immunoglobulins"/>
    <property type="match status" value="1"/>
</dbReference>
<feature type="domain" description="Fibronectin type III-like" evidence="7">
    <location>
        <begin position="656"/>
        <end position="725"/>
    </location>
</feature>
<dbReference type="AlphaFoldDB" id="A0A7K3WM31"/>